<keyword evidence="1" id="KW-0479">Metal-binding</keyword>
<evidence type="ECO:0000256" key="2">
    <source>
        <dbReference type="ARBA" id="ARBA00022833"/>
    </source>
</evidence>
<dbReference type="EMBL" id="HBEN01003505">
    <property type="protein sequence ID" value="CAD8433967.1"/>
    <property type="molecule type" value="Transcribed_RNA"/>
</dbReference>
<dbReference type="Pfam" id="PF01215">
    <property type="entry name" value="COX5B"/>
    <property type="match status" value="1"/>
</dbReference>
<evidence type="ECO:0000256" key="1">
    <source>
        <dbReference type="ARBA" id="ARBA00022723"/>
    </source>
</evidence>
<dbReference type="PROSITE" id="PS51359">
    <property type="entry name" value="COX5B_2"/>
    <property type="match status" value="1"/>
</dbReference>
<gene>
    <name evidence="3" type="ORF">MSP1401_LOCUS2819</name>
</gene>
<dbReference type="GO" id="GO:0045277">
    <property type="term" value="C:respiratory chain complex IV"/>
    <property type="evidence" value="ECO:0007669"/>
    <property type="project" value="InterPro"/>
</dbReference>
<dbReference type="InterPro" id="IPR002124">
    <property type="entry name" value="Cyt_c_oxidase_su5b"/>
</dbReference>
<reference evidence="3" key="1">
    <citation type="submission" date="2021-01" db="EMBL/GenBank/DDBJ databases">
        <authorList>
            <person name="Corre E."/>
            <person name="Pelletier E."/>
            <person name="Niang G."/>
            <person name="Scheremetjew M."/>
            <person name="Finn R."/>
            <person name="Kale V."/>
            <person name="Holt S."/>
            <person name="Cochrane G."/>
            <person name="Meng A."/>
            <person name="Brown T."/>
            <person name="Cohen L."/>
        </authorList>
    </citation>
    <scope>NUCLEOTIDE SEQUENCE</scope>
    <source>
        <strain evidence="3">CCAC1681</strain>
    </source>
</reference>
<proteinExistence type="predicted"/>
<dbReference type="SUPFAM" id="SSF57802">
    <property type="entry name" value="Rubredoxin-like"/>
    <property type="match status" value="1"/>
</dbReference>
<dbReference type="PANTHER" id="PTHR10122:SF0">
    <property type="entry name" value="CYTOCHROME C OXIDASE SUBUNIT 5B, ISOFORM A-RELATED"/>
    <property type="match status" value="1"/>
</dbReference>
<dbReference type="PANTHER" id="PTHR10122">
    <property type="entry name" value="CYTOCHROME C OXIDASE SUBUNIT 5B, MITOCHONDRIAL"/>
    <property type="match status" value="1"/>
</dbReference>
<dbReference type="InterPro" id="IPR036972">
    <property type="entry name" value="Cyt_c_oxidase_su5b_sf"/>
</dbReference>
<protein>
    <submittedName>
        <fullName evidence="3">Uncharacterized protein</fullName>
    </submittedName>
</protein>
<dbReference type="GO" id="GO:0005740">
    <property type="term" value="C:mitochondrial envelope"/>
    <property type="evidence" value="ECO:0007669"/>
    <property type="project" value="InterPro"/>
</dbReference>
<evidence type="ECO:0000313" key="3">
    <source>
        <dbReference type="EMBL" id="CAD8433967.1"/>
    </source>
</evidence>
<dbReference type="Gene3D" id="2.60.11.10">
    <property type="entry name" value="Cytochrome c oxidase, subunit Vb"/>
    <property type="match status" value="1"/>
</dbReference>
<dbReference type="GO" id="GO:0006123">
    <property type="term" value="P:mitochondrial electron transport, cytochrome c to oxygen"/>
    <property type="evidence" value="ECO:0007669"/>
    <property type="project" value="InterPro"/>
</dbReference>
<dbReference type="AlphaFoldDB" id="A0A7S0GSE2"/>
<dbReference type="GO" id="GO:0046872">
    <property type="term" value="F:metal ion binding"/>
    <property type="evidence" value="ECO:0007669"/>
    <property type="project" value="UniProtKB-KW"/>
</dbReference>
<name>A0A7S0GSE2_MICPS</name>
<organism evidence="3">
    <name type="scientific">Micromonas pusilla</name>
    <name type="common">Picoplanktonic green alga</name>
    <name type="synonym">Chromulina pusilla</name>
    <dbReference type="NCBI Taxonomy" id="38833"/>
    <lineage>
        <taxon>Eukaryota</taxon>
        <taxon>Viridiplantae</taxon>
        <taxon>Chlorophyta</taxon>
        <taxon>Mamiellophyceae</taxon>
        <taxon>Mamiellales</taxon>
        <taxon>Mamiellaceae</taxon>
        <taxon>Micromonas</taxon>
    </lineage>
</organism>
<accession>A0A7S0GSE2</accession>
<sequence length="103" mass="11382">MRARCFATFPGDDKPALDIDHATGLELKELQALAEGKDFFDHYAFLKAPNGTKEAPVVVTSSMPYRIVGATDPDDDSIVHWGRVEAGKPPIKIGEEWFVHKAE</sequence>
<keyword evidence="2" id="KW-0862">Zinc</keyword>